<proteinExistence type="inferred from homology"/>
<organism evidence="4 5">
    <name type="scientific">Streptomyces scabichelini</name>
    <dbReference type="NCBI Taxonomy" id="2711217"/>
    <lineage>
        <taxon>Bacteria</taxon>
        <taxon>Bacillati</taxon>
        <taxon>Actinomycetota</taxon>
        <taxon>Actinomycetes</taxon>
        <taxon>Kitasatosporales</taxon>
        <taxon>Streptomycetaceae</taxon>
        <taxon>Streptomyces</taxon>
    </lineage>
</organism>
<gene>
    <name evidence="4" type="ORF">G5C60_08690</name>
</gene>
<protein>
    <submittedName>
        <fullName evidence="4">PucR family transcriptional regulator</fullName>
    </submittedName>
</protein>
<dbReference type="InterPro" id="IPR051448">
    <property type="entry name" value="CdaR-like_regulators"/>
</dbReference>
<dbReference type="EMBL" id="JAAKZY010000019">
    <property type="protein sequence ID" value="NGO07729.1"/>
    <property type="molecule type" value="Genomic_DNA"/>
</dbReference>
<accession>A0A6G4V149</accession>
<dbReference type="InterPro" id="IPR025736">
    <property type="entry name" value="PucR_C-HTH_dom"/>
</dbReference>
<evidence type="ECO:0000313" key="5">
    <source>
        <dbReference type="Proteomes" id="UP000472335"/>
    </source>
</evidence>
<dbReference type="Pfam" id="PF17853">
    <property type="entry name" value="GGDEF_2"/>
    <property type="match status" value="1"/>
</dbReference>
<evidence type="ECO:0000313" key="4">
    <source>
        <dbReference type="EMBL" id="NGO07729.1"/>
    </source>
</evidence>
<feature type="domain" description="CdaR GGDEF-like" evidence="3">
    <location>
        <begin position="166"/>
        <end position="285"/>
    </location>
</feature>
<sequence>MGSLFAELTRQAPTNARREVETYLREIPEFRSWETNPRAKAETMEYSVWLRRRTIELSPDNSELTDDDLRYIATIGEVRADAGMSSDSRQQVLQLHTMLMLRDIHEAAEGLRGGDVEELMQVMTWFAPQGDRGIVAYRHGFVTVLRRRLPYVEQVALLARSLLTGDPMAADLAAALDLELPEFCAVTVIRVPDRPLGDHDLDIEIETLVKTHRVPAVWYPESGTKGGELIAVVPCADEEIRLPSAPGAVADLVGDFAEALGRPCAAGTATAPLDELPAALKRARRISKTAPLGKPSRRLRPSTMADVFVELAVADVPFIDAWLHTVARRLEPGPDLVTTLDAYYRHDMNRGAAAASLNVHPRTLDYRLRRVGELTGIDPGSAHGIRTLSAVVTRRLSDAWA</sequence>
<dbReference type="PANTHER" id="PTHR33744">
    <property type="entry name" value="CARBOHYDRATE DIACID REGULATOR"/>
    <property type="match status" value="1"/>
</dbReference>
<dbReference type="Pfam" id="PF13556">
    <property type="entry name" value="HTH_30"/>
    <property type="match status" value="1"/>
</dbReference>
<dbReference type="PANTHER" id="PTHR33744:SF7">
    <property type="entry name" value="PUCR FAMILY TRANSCRIPTIONAL REGULATOR"/>
    <property type="match status" value="1"/>
</dbReference>
<dbReference type="InterPro" id="IPR042070">
    <property type="entry name" value="PucR_C-HTH_sf"/>
</dbReference>
<dbReference type="Gene3D" id="1.10.10.2840">
    <property type="entry name" value="PucR C-terminal helix-turn-helix domain"/>
    <property type="match status" value="1"/>
</dbReference>
<dbReference type="Proteomes" id="UP000472335">
    <property type="component" value="Unassembled WGS sequence"/>
</dbReference>
<feature type="domain" description="PucR C-terminal helix-turn-helix" evidence="2">
    <location>
        <begin position="336"/>
        <end position="386"/>
    </location>
</feature>
<reference evidence="4 5" key="1">
    <citation type="submission" date="2020-02" db="EMBL/GenBank/DDBJ databases">
        <title>Whole-genome analyses of novel actinobacteria.</title>
        <authorList>
            <person name="Sahin N."/>
            <person name="Gencbay T."/>
        </authorList>
    </citation>
    <scope>NUCLEOTIDE SEQUENCE [LARGE SCALE GENOMIC DNA]</scope>
    <source>
        <strain evidence="4 5">HC44</strain>
    </source>
</reference>
<comment type="similarity">
    <text evidence="1">Belongs to the CdaR family.</text>
</comment>
<evidence type="ECO:0000259" key="2">
    <source>
        <dbReference type="Pfam" id="PF13556"/>
    </source>
</evidence>
<dbReference type="InterPro" id="IPR041522">
    <property type="entry name" value="CdaR_GGDEF"/>
</dbReference>
<dbReference type="RefSeq" id="WP_165256447.1">
    <property type="nucleotide sequence ID" value="NZ_JAAKZY010000019.1"/>
</dbReference>
<dbReference type="AlphaFoldDB" id="A0A6G4V149"/>
<evidence type="ECO:0000256" key="1">
    <source>
        <dbReference type="ARBA" id="ARBA00006754"/>
    </source>
</evidence>
<keyword evidence="5" id="KW-1185">Reference proteome</keyword>
<name>A0A6G4V149_9ACTN</name>
<comment type="caution">
    <text evidence="4">The sequence shown here is derived from an EMBL/GenBank/DDBJ whole genome shotgun (WGS) entry which is preliminary data.</text>
</comment>
<evidence type="ECO:0000259" key="3">
    <source>
        <dbReference type="Pfam" id="PF17853"/>
    </source>
</evidence>